<dbReference type="GO" id="GO:0016887">
    <property type="term" value="F:ATP hydrolysis activity"/>
    <property type="evidence" value="ECO:0007669"/>
    <property type="project" value="InterPro"/>
</dbReference>
<evidence type="ECO:0000313" key="11">
    <source>
        <dbReference type="EMBL" id="BBH94919.1"/>
    </source>
</evidence>
<feature type="compositionally biased region" description="Polar residues" evidence="9">
    <location>
        <begin position="652"/>
        <end position="661"/>
    </location>
</feature>
<dbReference type="GO" id="GO:0009432">
    <property type="term" value="P:SOS response"/>
    <property type="evidence" value="ECO:0007669"/>
    <property type="project" value="TreeGrafter"/>
</dbReference>
<proteinExistence type="inferred from homology"/>
<feature type="coiled-coil region" evidence="8">
    <location>
        <begin position="307"/>
        <end position="341"/>
    </location>
</feature>
<evidence type="ECO:0000256" key="4">
    <source>
        <dbReference type="ARBA" id="ARBA00022763"/>
    </source>
</evidence>
<evidence type="ECO:0000256" key="2">
    <source>
        <dbReference type="ARBA" id="ARBA00021315"/>
    </source>
</evidence>
<feature type="region of interest" description="Disordered" evidence="9">
    <location>
        <begin position="641"/>
        <end position="661"/>
    </location>
</feature>
<gene>
    <name evidence="11" type="ORF">KTA_31180</name>
</gene>
<evidence type="ECO:0000256" key="5">
    <source>
        <dbReference type="ARBA" id="ARBA00022840"/>
    </source>
</evidence>
<dbReference type="EMBL" id="AP019377">
    <property type="protein sequence ID" value="BBH94919.1"/>
    <property type="molecule type" value="Genomic_DNA"/>
</dbReference>
<evidence type="ECO:0000259" key="10">
    <source>
        <dbReference type="Pfam" id="PF13476"/>
    </source>
</evidence>
<evidence type="ECO:0000256" key="7">
    <source>
        <dbReference type="ARBA" id="ARBA00033408"/>
    </source>
</evidence>
<keyword evidence="8" id="KW-0175">Coiled coil</keyword>
<sequence>MLLELNIKDFAIIDNLHLTFHRLFNVFTGETGAGKSIIIDAVSALLGGKIGAEYVRAGCERASVEGVFSLETLLPPDSNGFQSLARTAEEEEEAAPGDTLYAAIEQAESRRLERLRTDLASADARLALASLLQEYGLQPEDGTLILSRDIFRSGRTVSRINGRAVSQHVLQQVASWLIDIHGQSEHLSLLRPEQHVNFLDRYAELLPLREQLAARVSEWRTVRKNLQQLQQTERDESRRAEFLRFEIEEIEKAELQPGEIEELERERKVLSNAERMRELCALVYGAIKGSDLVGDFTQSALDLLRSASRALNELARFDKSLAEQEANLEEAIYRLEDVAAAISSYEADIEDDPARLAEIEERLDLIARLKRKYGATIEEILRRAEEDRQELDRIVNREEHIRRLEQKDQELRREIGRIAQELSERRRAAAARLASAMEEQLDDLNMKRARFAVEILQEPDPDGVPASIDGQPETLYACDATGIDRVQFLIAPNPGEPLKPLTKIASGGETSRLMLALKTILARADATPTLIFDEIDSGISGRSGQVVAEKLWMLTRNHQVICVTHLPQIAAFADLHFNVNKQVLGERTITIVNELRPEQRVREIAHIMGGTVSEFSLKSAEELLARSQLWKENWLRQIESQAAGQADDQAATRNTSQAQAR</sequence>
<keyword evidence="3" id="KW-0547">Nucleotide-binding</keyword>
<dbReference type="NCBIfam" id="TIGR00634">
    <property type="entry name" value="recN"/>
    <property type="match status" value="1"/>
</dbReference>
<dbReference type="InterPro" id="IPR038729">
    <property type="entry name" value="Rad50/SbcC_AAA"/>
</dbReference>
<keyword evidence="6" id="KW-0234">DNA repair</keyword>
<keyword evidence="4" id="KW-0227">DNA damage</keyword>
<evidence type="ECO:0000256" key="8">
    <source>
        <dbReference type="SAM" id="Coils"/>
    </source>
</evidence>
<evidence type="ECO:0000256" key="3">
    <source>
        <dbReference type="ARBA" id="ARBA00022741"/>
    </source>
</evidence>
<dbReference type="GO" id="GO:0006310">
    <property type="term" value="P:DNA recombination"/>
    <property type="evidence" value="ECO:0007669"/>
    <property type="project" value="InterPro"/>
</dbReference>
<accession>A0A455T626</accession>
<dbReference type="InterPro" id="IPR004604">
    <property type="entry name" value="DNA_recomb/repair_RecN"/>
</dbReference>
<dbReference type="GO" id="GO:0005524">
    <property type="term" value="F:ATP binding"/>
    <property type="evidence" value="ECO:0007669"/>
    <property type="project" value="UniProtKB-KW"/>
</dbReference>
<dbReference type="GO" id="GO:0006302">
    <property type="term" value="P:double-strand break repair"/>
    <property type="evidence" value="ECO:0007669"/>
    <property type="project" value="InterPro"/>
</dbReference>
<dbReference type="FunFam" id="3.40.50.300:FF:000356">
    <property type="entry name" value="DNA repair protein RecN"/>
    <property type="match status" value="1"/>
</dbReference>
<protein>
    <recommendedName>
        <fullName evidence="2">DNA repair protein RecN</fullName>
    </recommendedName>
    <alternativeName>
        <fullName evidence="7">Recombination protein N</fullName>
    </alternativeName>
</protein>
<dbReference type="AlphaFoldDB" id="A0A455T626"/>
<feature type="compositionally biased region" description="Low complexity" evidence="9">
    <location>
        <begin position="641"/>
        <end position="651"/>
    </location>
</feature>
<dbReference type="SUPFAM" id="SSF52540">
    <property type="entry name" value="P-loop containing nucleoside triphosphate hydrolases"/>
    <property type="match status" value="1"/>
</dbReference>
<dbReference type="PANTHER" id="PTHR11059:SF0">
    <property type="entry name" value="DNA REPAIR PROTEIN RECN"/>
    <property type="match status" value="1"/>
</dbReference>
<evidence type="ECO:0000256" key="6">
    <source>
        <dbReference type="ARBA" id="ARBA00023204"/>
    </source>
</evidence>
<evidence type="ECO:0000256" key="1">
    <source>
        <dbReference type="ARBA" id="ARBA00009441"/>
    </source>
</evidence>
<feature type="coiled-coil region" evidence="8">
    <location>
        <begin position="377"/>
        <end position="454"/>
    </location>
</feature>
<dbReference type="Gene3D" id="3.40.50.300">
    <property type="entry name" value="P-loop containing nucleotide triphosphate hydrolases"/>
    <property type="match status" value="2"/>
</dbReference>
<dbReference type="CDD" id="cd03241">
    <property type="entry name" value="ABC_RecN"/>
    <property type="match status" value="2"/>
</dbReference>
<name>A0A455T626_9CHLR</name>
<reference evidence="11" key="1">
    <citation type="submission" date="2018-12" db="EMBL/GenBank/DDBJ databases">
        <title>Novel natural products biosynthetic potential of the class Ktedonobacteria.</title>
        <authorList>
            <person name="Zheng Y."/>
            <person name="Saitou A."/>
            <person name="Wang C.M."/>
            <person name="Toyoda A."/>
            <person name="Minakuchi Y."/>
            <person name="Sekiguchi Y."/>
            <person name="Ueda K."/>
            <person name="Takano H."/>
            <person name="Sakai Y."/>
            <person name="Yokota A."/>
            <person name="Yabe S."/>
        </authorList>
    </citation>
    <scope>NUCLEOTIDE SEQUENCE</scope>
    <source>
        <strain evidence="11">A3-2</strain>
    </source>
</reference>
<comment type="similarity">
    <text evidence="1">Belongs to the RecN family.</text>
</comment>
<organism evidence="11">
    <name type="scientific">Thermogemmatispora argillosa</name>
    <dbReference type="NCBI Taxonomy" id="2045280"/>
    <lineage>
        <taxon>Bacteria</taxon>
        <taxon>Bacillati</taxon>
        <taxon>Chloroflexota</taxon>
        <taxon>Ktedonobacteria</taxon>
        <taxon>Thermogemmatisporales</taxon>
        <taxon>Thermogemmatisporaceae</taxon>
        <taxon>Thermogemmatispora</taxon>
    </lineage>
</organism>
<dbReference type="PANTHER" id="PTHR11059">
    <property type="entry name" value="DNA REPAIR PROTEIN RECN"/>
    <property type="match status" value="1"/>
</dbReference>
<evidence type="ECO:0000256" key="9">
    <source>
        <dbReference type="SAM" id="MobiDB-lite"/>
    </source>
</evidence>
<dbReference type="Pfam" id="PF13476">
    <property type="entry name" value="AAA_23"/>
    <property type="match status" value="1"/>
</dbReference>
<dbReference type="InterPro" id="IPR027417">
    <property type="entry name" value="P-loop_NTPase"/>
</dbReference>
<feature type="domain" description="Rad50/SbcC-type AAA" evidence="10">
    <location>
        <begin position="5"/>
        <end position="350"/>
    </location>
</feature>
<dbReference type="GO" id="GO:0043590">
    <property type="term" value="C:bacterial nucleoid"/>
    <property type="evidence" value="ECO:0007669"/>
    <property type="project" value="TreeGrafter"/>
</dbReference>
<keyword evidence="5" id="KW-0067">ATP-binding</keyword>